<evidence type="ECO:0000256" key="1">
    <source>
        <dbReference type="SAM" id="SignalP"/>
    </source>
</evidence>
<comment type="caution">
    <text evidence="2">The sequence shown here is derived from an EMBL/GenBank/DDBJ whole genome shotgun (WGS) entry which is preliminary data.</text>
</comment>
<reference evidence="3" key="1">
    <citation type="journal article" date="2019" name="Int. J. Syst. Evol. Microbiol.">
        <title>The Global Catalogue of Microorganisms (GCM) 10K type strain sequencing project: providing services to taxonomists for standard genome sequencing and annotation.</title>
        <authorList>
            <consortium name="The Broad Institute Genomics Platform"/>
            <consortium name="The Broad Institute Genome Sequencing Center for Infectious Disease"/>
            <person name="Wu L."/>
            <person name="Ma J."/>
        </authorList>
    </citation>
    <scope>NUCLEOTIDE SEQUENCE [LARGE SCALE GENOMIC DNA]</scope>
    <source>
        <strain evidence="3">CGMCC 1.10130</strain>
    </source>
</reference>
<name>A0A8J2UAI8_9GAMM</name>
<proteinExistence type="predicted"/>
<protein>
    <recommendedName>
        <fullName evidence="4">DUF3019 domain-containing protein</fullName>
    </recommendedName>
</protein>
<dbReference type="InterPro" id="IPR021559">
    <property type="entry name" value="DUF3019"/>
</dbReference>
<organism evidence="2 3">
    <name type="scientific">Neiella marina</name>
    <dbReference type="NCBI Taxonomy" id="508461"/>
    <lineage>
        <taxon>Bacteria</taxon>
        <taxon>Pseudomonadati</taxon>
        <taxon>Pseudomonadota</taxon>
        <taxon>Gammaproteobacteria</taxon>
        <taxon>Alteromonadales</taxon>
        <taxon>Echinimonadaceae</taxon>
        <taxon>Neiella</taxon>
    </lineage>
</organism>
<dbReference type="Pfam" id="PF11456">
    <property type="entry name" value="DUF3019"/>
    <property type="match status" value="1"/>
</dbReference>
<keyword evidence="3" id="KW-1185">Reference proteome</keyword>
<gene>
    <name evidence="2" type="ORF">GCM10011369_34890</name>
</gene>
<dbReference type="OrthoDB" id="5772660at2"/>
<dbReference type="AlphaFoldDB" id="A0A8J2UAI8"/>
<sequence>MVVLTGYRFVLLAIVSCFASASVFANTGESNGATDDSLNIELNTEIPTLQASPALCELVKGQSLCEMNLTLIWETPRAGHFCLWDSQLTEPLRCWRDDWSGTHALPFSSEQDRTYWLTRGPDGSVAAQTTVAITWALEQRLRAKRRRAFWRVF</sequence>
<dbReference type="RefSeq" id="WP_087507528.1">
    <property type="nucleotide sequence ID" value="NZ_BMDX01000029.1"/>
</dbReference>
<feature type="chain" id="PRO_5035317579" description="DUF3019 domain-containing protein" evidence="1">
    <location>
        <begin position="26"/>
        <end position="153"/>
    </location>
</feature>
<evidence type="ECO:0000313" key="3">
    <source>
        <dbReference type="Proteomes" id="UP000619743"/>
    </source>
</evidence>
<dbReference type="EMBL" id="BMDX01000029">
    <property type="protein sequence ID" value="GGA89737.1"/>
    <property type="molecule type" value="Genomic_DNA"/>
</dbReference>
<accession>A0A8J2UAI8</accession>
<feature type="signal peptide" evidence="1">
    <location>
        <begin position="1"/>
        <end position="25"/>
    </location>
</feature>
<keyword evidence="1" id="KW-0732">Signal</keyword>
<evidence type="ECO:0008006" key="4">
    <source>
        <dbReference type="Google" id="ProtNLM"/>
    </source>
</evidence>
<dbReference type="Proteomes" id="UP000619743">
    <property type="component" value="Unassembled WGS sequence"/>
</dbReference>
<evidence type="ECO:0000313" key="2">
    <source>
        <dbReference type="EMBL" id="GGA89737.1"/>
    </source>
</evidence>